<dbReference type="AlphaFoldDB" id="A0A316I3T6"/>
<accession>A0A316I3T6</accession>
<reference evidence="1 2" key="1">
    <citation type="submission" date="2018-05" db="EMBL/GenBank/DDBJ databases">
        <title>Genomic Encyclopedia of Type Strains, Phase IV (KMG-IV): sequencing the most valuable type-strain genomes for metagenomic binning, comparative biology and taxonomic classification.</title>
        <authorList>
            <person name="Goeker M."/>
        </authorList>
    </citation>
    <scope>NUCLEOTIDE SEQUENCE [LARGE SCALE GENOMIC DNA]</scope>
    <source>
        <strain evidence="1 2">DSM 45480</strain>
    </source>
</reference>
<protein>
    <submittedName>
        <fullName evidence="1">Uncharacterized protein</fullName>
    </submittedName>
</protein>
<comment type="caution">
    <text evidence="1">The sequence shown here is derived from an EMBL/GenBank/DDBJ whole genome shotgun (WGS) entry which is preliminary data.</text>
</comment>
<dbReference type="Proteomes" id="UP000246005">
    <property type="component" value="Unassembled WGS sequence"/>
</dbReference>
<evidence type="ECO:0000313" key="2">
    <source>
        <dbReference type="Proteomes" id="UP000246005"/>
    </source>
</evidence>
<proteinExistence type="predicted"/>
<evidence type="ECO:0000313" key="1">
    <source>
        <dbReference type="EMBL" id="PWK87324.1"/>
    </source>
</evidence>
<dbReference type="EMBL" id="QGHB01000004">
    <property type="protein sequence ID" value="PWK87324.1"/>
    <property type="molecule type" value="Genomic_DNA"/>
</dbReference>
<sequence length="80" mass="8290">MDGITRWQASSALPPCAVGSVSGPMIFSCSMTEPGQPCETSSGSALSCLERTWTKWMSSPSISVMNCGSALSLASVARQS</sequence>
<dbReference type="PROSITE" id="PS51257">
    <property type="entry name" value="PROKAR_LIPOPROTEIN"/>
    <property type="match status" value="1"/>
</dbReference>
<name>A0A316I3T6_9PSEU</name>
<gene>
    <name evidence="1" type="ORF">C8D88_104485</name>
</gene>
<organism evidence="1 2">
    <name type="scientific">Lentzea atacamensis</name>
    <dbReference type="NCBI Taxonomy" id="531938"/>
    <lineage>
        <taxon>Bacteria</taxon>
        <taxon>Bacillati</taxon>
        <taxon>Actinomycetota</taxon>
        <taxon>Actinomycetes</taxon>
        <taxon>Pseudonocardiales</taxon>
        <taxon>Pseudonocardiaceae</taxon>
        <taxon>Lentzea</taxon>
    </lineage>
</organism>